<evidence type="ECO:0000256" key="4">
    <source>
        <dbReference type="ARBA" id="ARBA00023014"/>
    </source>
</evidence>
<keyword evidence="1" id="KW-0001">2Fe-2S</keyword>
<evidence type="ECO:0000256" key="2">
    <source>
        <dbReference type="ARBA" id="ARBA00022723"/>
    </source>
</evidence>
<keyword evidence="2" id="KW-0479">Metal-binding</keyword>
<accession>A0A6J6YML5</accession>
<protein>
    <submittedName>
        <fullName evidence="7">Unannotated protein</fullName>
    </submittedName>
</protein>
<evidence type="ECO:0000256" key="3">
    <source>
        <dbReference type="ARBA" id="ARBA00023004"/>
    </source>
</evidence>
<feature type="domain" description="Rieske" evidence="6">
    <location>
        <begin position="8"/>
        <end position="101"/>
    </location>
</feature>
<dbReference type="EMBL" id="CAFAAP010000120">
    <property type="protein sequence ID" value="CAB4806537.1"/>
    <property type="molecule type" value="Genomic_DNA"/>
</dbReference>
<evidence type="ECO:0000313" key="7">
    <source>
        <dbReference type="EMBL" id="CAB4806537.1"/>
    </source>
</evidence>
<dbReference type="PANTHER" id="PTHR21496">
    <property type="entry name" value="FERREDOXIN-RELATED"/>
    <property type="match status" value="1"/>
</dbReference>
<dbReference type="Gene3D" id="2.102.10.10">
    <property type="entry name" value="Rieske [2Fe-2S] iron-sulphur domain"/>
    <property type="match status" value="1"/>
</dbReference>
<organism evidence="7">
    <name type="scientific">freshwater metagenome</name>
    <dbReference type="NCBI Taxonomy" id="449393"/>
    <lineage>
        <taxon>unclassified sequences</taxon>
        <taxon>metagenomes</taxon>
        <taxon>ecological metagenomes</taxon>
    </lineage>
</organism>
<evidence type="ECO:0000256" key="1">
    <source>
        <dbReference type="ARBA" id="ARBA00022714"/>
    </source>
</evidence>
<dbReference type="GO" id="GO:0051537">
    <property type="term" value="F:2 iron, 2 sulfur cluster binding"/>
    <property type="evidence" value="ECO:0007669"/>
    <property type="project" value="UniProtKB-KW"/>
</dbReference>
<evidence type="ECO:0000259" key="6">
    <source>
        <dbReference type="PROSITE" id="PS51296"/>
    </source>
</evidence>
<dbReference type="PANTHER" id="PTHR21496:SF0">
    <property type="entry name" value="RIESKE DOMAIN-CONTAINING PROTEIN"/>
    <property type="match status" value="1"/>
</dbReference>
<name>A0A6J6YML5_9ZZZZ</name>
<keyword evidence="4" id="KW-0411">Iron-sulfur</keyword>
<evidence type="ECO:0000256" key="5">
    <source>
        <dbReference type="ARBA" id="ARBA00034078"/>
    </source>
</evidence>
<dbReference type="AlphaFoldDB" id="A0A6J6YML5"/>
<dbReference type="CDD" id="cd03467">
    <property type="entry name" value="Rieske"/>
    <property type="match status" value="1"/>
</dbReference>
<dbReference type="PROSITE" id="PS51296">
    <property type="entry name" value="RIESKE"/>
    <property type="match status" value="1"/>
</dbReference>
<dbReference type="SUPFAM" id="SSF50022">
    <property type="entry name" value="ISP domain"/>
    <property type="match status" value="1"/>
</dbReference>
<keyword evidence="3" id="KW-0408">Iron</keyword>
<dbReference type="Pfam" id="PF00355">
    <property type="entry name" value="Rieske"/>
    <property type="match status" value="1"/>
</dbReference>
<dbReference type="InterPro" id="IPR017941">
    <property type="entry name" value="Rieske_2Fe-2S"/>
</dbReference>
<reference evidence="7" key="1">
    <citation type="submission" date="2020-05" db="EMBL/GenBank/DDBJ databases">
        <authorList>
            <person name="Chiriac C."/>
            <person name="Salcher M."/>
            <person name="Ghai R."/>
            <person name="Kavagutti S V."/>
        </authorList>
    </citation>
    <scope>NUCLEOTIDE SEQUENCE</scope>
</reference>
<gene>
    <name evidence="7" type="ORF">UFOPK3026_00847</name>
</gene>
<comment type="cofactor">
    <cofactor evidence="5">
        <name>[2Fe-2S] cluster</name>
        <dbReference type="ChEBI" id="CHEBI:190135"/>
    </cofactor>
</comment>
<dbReference type="GO" id="GO:0046872">
    <property type="term" value="F:metal ion binding"/>
    <property type="evidence" value="ECO:0007669"/>
    <property type="project" value="UniProtKB-KW"/>
</dbReference>
<sequence length="118" mass="13759">MDEANQDILACSVNELKDAGKYILNYCGEEIVLFWNQGEIKVINNICIHKKRKLSQGFILQNRVVCPGHQWAFNLDSGYCRERDRTQQIYQSRIENEKVIIEFIKPDPIDLPNCDKTI</sequence>
<dbReference type="InterPro" id="IPR036922">
    <property type="entry name" value="Rieske_2Fe-2S_sf"/>
</dbReference>
<proteinExistence type="predicted"/>